<name>A0A397IDX0_9GLOM</name>
<sequence>MSNNSNNSSPEKKTVQNNKNRKPTMQESQIITKKTSKISKTSTQTMKSLKTLVQVSATNVRDFKPYWNEFTKEMSQRRKRISRKKTKKKNKTLSTLKKETLTKWFETARWTYSQVLSAIENEGTLQNKKTLRTKCLNSENFQMVFKTTFAAQKKSESIVIHSKHWKKRSLLSKTYPRGRIMIATRIEGILALDSGVRTFSTGYSPLGLAVEWGKKDIGRIY</sequence>
<feature type="compositionally biased region" description="Polar residues" evidence="1">
    <location>
        <begin position="15"/>
        <end position="27"/>
    </location>
</feature>
<comment type="caution">
    <text evidence="2">The sequence shown here is derived from an EMBL/GenBank/DDBJ whole genome shotgun (WGS) entry which is preliminary data.</text>
</comment>
<proteinExistence type="predicted"/>
<dbReference type="AlphaFoldDB" id="A0A397IDX0"/>
<keyword evidence="3" id="KW-1185">Reference proteome</keyword>
<evidence type="ECO:0000313" key="3">
    <source>
        <dbReference type="Proteomes" id="UP000266861"/>
    </source>
</evidence>
<evidence type="ECO:0000256" key="1">
    <source>
        <dbReference type="SAM" id="MobiDB-lite"/>
    </source>
</evidence>
<dbReference type="EMBL" id="PQFF01000210">
    <property type="protein sequence ID" value="RHZ74091.1"/>
    <property type="molecule type" value="Genomic_DNA"/>
</dbReference>
<protein>
    <submittedName>
        <fullName evidence="2">Uncharacterized protein</fullName>
    </submittedName>
</protein>
<evidence type="ECO:0000313" key="2">
    <source>
        <dbReference type="EMBL" id="RHZ74091.1"/>
    </source>
</evidence>
<dbReference type="Proteomes" id="UP000266861">
    <property type="component" value="Unassembled WGS sequence"/>
</dbReference>
<reference evidence="2 3" key="1">
    <citation type="submission" date="2018-08" db="EMBL/GenBank/DDBJ databases">
        <title>Genome and evolution of the arbuscular mycorrhizal fungus Diversispora epigaea (formerly Glomus versiforme) and its bacterial endosymbionts.</title>
        <authorList>
            <person name="Sun X."/>
            <person name="Fei Z."/>
            <person name="Harrison M."/>
        </authorList>
    </citation>
    <scope>NUCLEOTIDE SEQUENCE [LARGE SCALE GENOMIC DNA]</scope>
    <source>
        <strain evidence="2 3">IT104</strain>
    </source>
</reference>
<feature type="compositionally biased region" description="Low complexity" evidence="1">
    <location>
        <begin position="28"/>
        <end position="44"/>
    </location>
</feature>
<accession>A0A397IDX0</accession>
<feature type="region of interest" description="Disordered" evidence="1">
    <location>
        <begin position="1"/>
        <end position="44"/>
    </location>
</feature>
<organism evidence="2 3">
    <name type="scientific">Diversispora epigaea</name>
    <dbReference type="NCBI Taxonomy" id="1348612"/>
    <lineage>
        <taxon>Eukaryota</taxon>
        <taxon>Fungi</taxon>
        <taxon>Fungi incertae sedis</taxon>
        <taxon>Mucoromycota</taxon>
        <taxon>Glomeromycotina</taxon>
        <taxon>Glomeromycetes</taxon>
        <taxon>Diversisporales</taxon>
        <taxon>Diversisporaceae</taxon>
        <taxon>Diversispora</taxon>
    </lineage>
</organism>
<gene>
    <name evidence="2" type="ORF">Glove_227g47</name>
</gene>